<evidence type="ECO:0000259" key="1">
    <source>
        <dbReference type="Pfam" id="PF08887"/>
    </source>
</evidence>
<name>A0AA87RDV4_9MICO</name>
<evidence type="ECO:0000313" key="3">
    <source>
        <dbReference type="Proteomes" id="UP000321749"/>
    </source>
</evidence>
<dbReference type="EMBL" id="BJUU01000015">
    <property type="protein sequence ID" value="GEK80872.1"/>
    <property type="molecule type" value="Genomic_DNA"/>
</dbReference>
<organism evidence="2 3">
    <name type="scientific">Agrococcus baldri</name>
    <dbReference type="NCBI Taxonomy" id="153730"/>
    <lineage>
        <taxon>Bacteria</taxon>
        <taxon>Bacillati</taxon>
        <taxon>Actinomycetota</taxon>
        <taxon>Actinomycetes</taxon>
        <taxon>Micrococcales</taxon>
        <taxon>Microbacteriaceae</taxon>
        <taxon>Agrococcus</taxon>
    </lineage>
</organism>
<dbReference type="Pfam" id="PF08887">
    <property type="entry name" value="GAD-like"/>
    <property type="match status" value="1"/>
</dbReference>
<protein>
    <recommendedName>
        <fullName evidence="1">GAD-related domain-containing protein</fullName>
    </recommendedName>
</protein>
<comment type="caution">
    <text evidence="2">The sequence shown here is derived from an EMBL/GenBank/DDBJ whole genome shotgun (WGS) entry which is preliminary data.</text>
</comment>
<reference evidence="2 3" key="1">
    <citation type="submission" date="2019-07" db="EMBL/GenBank/DDBJ databases">
        <title>Whole genome shotgun sequence of Agrococcus baldri NBRC 103055.</title>
        <authorList>
            <person name="Hosoyama A."/>
            <person name="Uohara A."/>
            <person name="Ohji S."/>
            <person name="Ichikawa N."/>
        </authorList>
    </citation>
    <scope>NUCLEOTIDE SEQUENCE [LARGE SCALE GENOMIC DNA]</scope>
    <source>
        <strain evidence="2 3">NBRC 103055</strain>
    </source>
</reference>
<dbReference type="Proteomes" id="UP000321749">
    <property type="component" value="Unassembled WGS sequence"/>
</dbReference>
<feature type="domain" description="GAD-related" evidence="1">
    <location>
        <begin position="6"/>
        <end position="91"/>
    </location>
</feature>
<dbReference type="InterPro" id="IPR014983">
    <property type="entry name" value="GAD-rel"/>
</dbReference>
<evidence type="ECO:0000313" key="2">
    <source>
        <dbReference type="EMBL" id="GEK80872.1"/>
    </source>
</evidence>
<sequence length="176" mass="19201">MLEIPDFVAHAPVAQETLDAYEGLVPEEIVELWQRCGYGSFGEGFVRIVDPHAYEARIGNLLGKMIGDGRAVPIMVTALADVVLWEPDRGVTGLLLRQRRAVGLGSRPRTFVRLTAKHGAVHLARALDWDPYPDAVARHGVPAYDEVLVESGGALEPRPALPAIEAMLDRQGPILH</sequence>
<proteinExistence type="predicted"/>
<dbReference type="AlphaFoldDB" id="A0AA87RDV4"/>
<gene>
    <name evidence="2" type="ORF">ABA31_22230</name>
</gene>
<accession>A0AA87RDV4</accession>
<keyword evidence="3" id="KW-1185">Reference proteome</keyword>
<dbReference type="RefSeq" id="WP_146795523.1">
    <property type="nucleotide sequence ID" value="NZ_BJUU01000015.1"/>
</dbReference>